<keyword evidence="3" id="KW-1185">Reference proteome</keyword>
<sequence length="114" mass="12459">MGDAFQGFDTRLKSIERKRAGMERGYVGRVGKDGLIVFRPKRRQGGISLRGIVYLVAGFIFFKAVIIAHLGAGLYEERLAQLAQGSVVEQAGAAVMQPDAVSAMFASKLRPFLR</sequence>
<reference evidence="3" key="1">
    <citation type="submission" date="2016-11" db="EMBL/GenBank/DDBJ databases">
        <authorList>
            <person name="Varghese N."/>
            <person name="Submissions S."/>
        </authorList>
    </citation>
    <scope>NUCLEOTIDE SEQUENCE [LARGE SCALE GENOMIC DNA]</scope>
    <source>
        <strain evidence="3">DSM 29327</strain>
    </source>
</reference>
<keyword evidence="1" id="KW-0472">Membrane</keyword>
<proteinExistence type="predicted"/>
<evidence type="ECO:0000313" key="2">
    <source>
        <dbReference type="EMBL" id="SHL70400.1"/>
    </source>
</evidence>
<keyword evidence="1" id="KW-1133">Transmembrane helix</keyword>
<protein>
    <submittedName>
        <fullName evidence="2">Uncharacterized protein</fullName>
    </submittedName>
</protein>
<keyword evidence="1" id="KW-0812">Transmembrane</keyword>
<gene>
    <name evidence="2" type="ORF">SAMN05444414_13014</name>
</gene>
<evidence type="ECO:0000256" key="1">
    <source>
        <dbReference type="SAM" id="Phobius"/>
    </source>
</evidence>
<dbReference type="STRING" id="1054996.SAMN05444414_13014"/>
<dbReference type="EMBL" id="FRBN01000030">
    <property type="protein sequence ID" value="SHL70400.1"/>
    <property type="molecule type" value="Genomic_DNA"/>
</dbReference>
<feature type="transmembrane region" description="Helical" evidence="1">
    <location>
        <begin position="51"/>
        <end position="72"/>
    </location>
</feature>
<dbReference type="OrthoDB" id="7866534at2"/>
<accession>A0A1M7CTA2</accession>
<dbReference type="AlphaFoldDB" id="A0A1M7CTA2"/>
<organism evidence="2 3">
    <name type="scientific">Roseovarius marisflavi</name>
    <dbReference type="NCBI Taxonomy" id="1054996"/>
    <lineage>
        <taxon>Bacteria</taxon>
        <taxon>Pseudomonadati</taxon>
        <taxon>Pseudomonadota</taxon>
        <taxon>Alphaproteobacteria</taxon>
        <taxon>Rhodobacterales</taxon>
        <taxon>Roseobacteraceae</taxon>
        <taxon>Roseovarius</taxon>
    </lineage>
</organism>
<evidence type="ECO:0000313" key="3">
    <source>
        <dbReference type="Proteomes" id="UP000184191"/>
    </source>
</evidence>
<dbReference type="Proteomes" id="UP000184191">
    <property type="component" value="Unassembled WGS sequence"/>
</dbReference>
<name>A0A1M7CTA2_9RHOB</name>